<name>A0ABZ0CPP5_9BURK</name>
<proteinExistence type="predicted"/>
<evidence type="ECO:0000259" key="1">
    <source>
        <dbReference type="Pfam" id="PF12395"/>
    </source>
</evidence>
<protein>
    <submittedName>
        <fullName evidence="3">DUF3658 domain-containing protein</fullName>
    </submittedName>
</protein>
<evidence type="ECO:0000313" key="3">
    <source>
        <dbReference type="EMBL" id="WOB06955.1"/>
    </source>
</evidence>
<dbReference type="Pfam" id="PF12395">
    <property type="entry name" value="DUF3658"/>
    <property type="match status" value="1"/>
</dbReference>
<dbReference type="EMBL" id="CP136336">
    <property type="protein sequence ID" value="WOB06854.1"/>
    <property type="molecule type" value="Genomic_DNA"/>
</dbReference>
<evidence type="ECO:0000313" key="4">
    <source>
        <dbReference type="Proteomes" id="UP001303946"/>
    </source>
</evidence>
<reference evidence="3 4" key="1">
    <citation type="submission" date="2023-10" db="EMBL/GenBank/DDBJ databases">
        <title>Bacteria for the degradation of biodegradable plastic PBAT(Polybutylene adipate terephthalate).</title>
        <authorList>
            <person name="Weon H.-Y."/>
            <person name="Yeon J."/>
        </authorList>
    </citation>
    <scope>NUCLEOTIDE SEQUENCE [LARGE SCALE GENOMIC DNA]</scope>
    <source>
        <strain evidence="3 4">SBD 7-3</strain>
    </source>
</reference>
<gene>
    <name evidence="2" type="ORF">RXV79_18250</name>
    <name evidence="3" type="ORF">RXV79_18755</name>
</gene>
<keyword evidence="4" id="KW-1185">Reference proteome</keyword>
<organism evidence="3 4">
    <name type="scientific">Piscinibacter gummiphilus</name>
    <dbReference type="NCBI Taxonomy" id="946333"/>
    <lineage>
        <taxon>Bacteria</taxon>
        <taxon>Pseudomonadati</taxon>
        <taxon>Pseudomonadota</taxon>
        <taxon>Betaproteobacteria</taxon>
        <taxon>Burkholderiales</taxon>
        <taxon>Sphaerotilaceae</taxon>
        <taxon>Piscinibacter</taxon>
    </lineage>
</organism>
<sequence length="172" mass="18718">MNRTVAEELYGACERVLANLTECEAAIRKIEDTEERQALLKALSSAIMEVLAGVRAPVVRQFPELQPHEATGRPDTELDEEDLAAISQLPEADIAAIDVALLAECATSWRKVARVVGSAMKSLQEKLDDIPDGYYARRVVALAAAGKIESDGNLHYMRSSEVRLPQGQQSAA</sequence>
<dbReference type="RefSeq" id="WP_316699499.1">
    <property type="nucleotide sequence ID" value="NZ_CP136336.1"/>
</dbReference>
<dbReference type="Proteomes" id="UP001303946">
    <property type="component" value="Chromosome"/>
</dbReference>
<dbReference type="InterPro" id="IPR022123">
    <property type="entry name" value="DUF3658"/>
</dbReference>
<evidence type="ECO:0000313" key="2">
    <source>
        <dbReference type="EMBL" id="WOB06854.1"/>
    </source>
</evidence>
<accession>A0ABZ0CPP5</accession>
<dbReference type="EMBL" id="CP136336">
    <property type="protein sequence ID" value="WOB06955.1"/>
    <property type="molecule type" value="Genomic_DNA"/>
</dbReference>
<feature type="domain" description="DUF3658" evidence="1">
    <location>
        <begin position="90"/>
        <end position="160"/>
    </location>
</feature>